<dbReference type="RefSeq" id="WP_344415862.1">
    <property type="nucleotide sequence ID" value="NZ_BAAAQK010000005.1"/>
</dbReference>
<comment type="caution">
    <text evidence="2">The sequence shown here is derived from an EMBL/GenBank/DDBJ whole genome shotgun (WGS) entry which is preliminary data.</text>
</comment>
<feature type="region of interest" description="Disordered" evidence="1">
    <location>
        <begin position="28"/>
        <end position="47"/>
    </location>
</feature>
<dbReference type="EMBL" id="BAAAQK010000005">
    <property type="protein sequence ID" value="GAA1845150.1"/>
    <property type="molecule type" value="Genomic_DNA"/>
</dbReference>
<reference evidence="2 3" key="1">
    <citation type="journal article" date="2019" name="Int. J. Syst. Evol. Microbiol.">
        <title>The Global Catalogue of Microorganisms (GCM) 10K type strain sequencing project: providing services to taxonomists for standard genome sequencing and annotation.</title>
        <authorList>
            <consortium name="The Broad Institute Genomics Platform"/>
            <consortium name="The Broad Institute Genome Sequencing Center for Infectious Disease"/>
            <person name="Wu L."/>
            <person name="Ma J."/>
        </authorList>
    </citation>
    <scope>NUCLEOTIDE SEQUENCE [LARGE SCALE GENOMIC DNA]</scope>
    <source>
        <strain evidence="2 3">JCM 16009</strain>
    </source>
</reference>
<name>A0ABN2MZN0_9PSEU</name>
<evidence type="ECO:0000313" key="2">
    <source>
        <dbReference type="EMBL" id="GAA1845150.1"/>
    </source>
</evidence>
<keyword evidence="3" id="KW-1185">Reference proteome</keyword>
<gene>
    <name evidence="2" type="ORF">GCM10009836_25830</name>
</gene>
<organism evidence="2 3">
    <name type="scientific">Pseudonocardia ailaonensis</name>
    <dbReference type="NCBI Taxonomy" id="367279"/>
    <lineage>
        <taxon>Bacteria</taxon>
        <taxon>Bacillati</taxon>
        <taxon>Actinomycetota</taxon>
        <taxon>Actinomycetes</taxon>
        <taxon>Pseudonocardiales</taxon>
        <taxon>Pseudonocardiaceae</taxon>
        <taxon>Pseudonocardia</taxon>
    </lineage>
</organism>
<accession>A0ABN2MZN0</accession>
<sequence>MNDWAGAEYSTVTLALLASGRGCGVFGPVPTEAGPPPPPAEVPDEDVPAEPQLATATRSTALSTATQILRHLTTTSTMLFLDWFGFLNGGPENTILGRPGQPRGDGAGIDRPVDGVDSTMRERIGRPRSDGSRPAIAAGHGLRGQLLMHPRPSGPVVRCTRASPSAARWANRGEVTSNLTALSILI</sequence>
<evidence type="ECO:0000256" key="1">
    <source>
        <dbReference type="SAM" id="MobiDB-lite"/>
    </source>
</evidence>
<proteinExistence type="predicted"/>
<evidence type="ECO:0000313" key="3">
    <source>
        <dbReference type="Proteomes" id="UP001500449"/>
    </source>
</evidence>
<protein>
    <submittedName>
        <fullName evidence="2">Uncharacterized protein</fullName>
    </submittedName>
</protein>
<dbReference type="Proteomes" id="UP001500449">
    <property type="component" value="Unassembled WGS sequence"/>
</dbReference>